<evidence type="ECO:0000313" key="2">
    <source>
        <dbReference type="EMBL" id="HIU98319.1"/>
    </source>
</evidence>
<dbReference type="SUPFAM" id="SSF54518">
    <property type="entry name" value="Tubby C-terminal domain-like"/>
    <property type="match status" value="1"/>
</dbReference>
<name>A0A9D1N8D9_9FIRM</name>
<dbReference type="InterPro" id="IPR038595">
    <property type="entry name" value="LOR_sf"/>
</dbReference>
<dbReference type="PANTHER" id="PTHR31087:SF161">
    <property type="entry name" value="TUBBY C 2 FAMILY PROTEIN"/>
    <property type="match status" value="1"/>
</dbReference>
<reference evidence="2" key="2">
    <citation type="journal article" date="2021" name="PeerJ">
        <title>Extensive microbial diversity within the chicken gut microbiome revealed by metagenomics and culture.</title>
        <authorList>
            <person name="Gilroy R."/>
            <person name="Ravi A."/>
            <person name="Getino M."/>
            <person name="Pursley I."/>
            <person name="Horton D.L."/>
            <person name="Alikhan N.F."/>
            <person name="Baker D."/>
            <person name="Gharbi K."/>
            <person name="Hall N."/>
            <person name="Watson M."/>
            <person name="Adriaenssens E.M."/>
            <person name="Foster-Nyarko E."/>
            <person name="Jarju S."/>
            <person name="Secka A."/>
            <person name="Antonio M."/>
            <person name="Oren A."/>
            <person name="Chaudhuri R.R."/>
            <person name="La Ragione R."/>
            <person name="Hildebrand F."/>
            <person name="Pallen M.J."/>
        </authorList>
    </citation>
    <scope>NUCLEOTIDE SEQUENCE</scope>
    <source>
        <strain evidence="2">10406</strain>
    </source>
</reference>
<proteinExistence type="inferred from homology"/>
<dbReference type="PANTHER" id="PTHR31087">
    <property type="match status" value="1"/>
</dbReference>
<dbReference type="AlphaFoldDB" id="A0A9D1N8D9"/>
<evidence type="ECO:0000313" key="3">
    <source>
        <dbReference type="Proteomes" id="UP000886857"/>
    </source>
</evidence>
<reference evidence="2" key="1">
    <citation type="submission" date="2020-10" db="EMBL/GenBank/DDBJ databases">
        <authorList>
            <person name="Gilroy R."/>
        </authorList>
    </citation>
    <scope>NUCLEOTIDE SEQUENCE</scope>
    <source>
        <strain evidence="2">10406</strain>
    </source>
</reference>
<protein>
    <submittedName>
        <fullName evidence="2">LURP-one-related family protein</fullName>
    </submittedName>
</protein>
<dbReference type="Pfam" id="PF04525">
    <property type="entry name" value="LOR"/>
    <property type="match status" value="1"/>
</dbReference>
<comment type="similarity">
    <text evidence="1">Belongs to the LOR family.</text>
</comment>
<comment type="caution">
    <text evidence="2">The sequence shown here is derived from an EMBL/GenBank/DDBJ whole genome shotgun (WGS) entry which is preliminary data.</text>
</comment>
<dbReference type="InterPro" id="IPR007612">
    <property type="entry name" value="LOR"/>
</dbReference>
<gene>
    <name evidence="2" type="ORF">IAC73_00545</name>
</gene>
<dbReference type="InterPro" id="IPR025659">
    <property type="entry name" value="Tubby-like_C"/>
</dbReference>
<evidence type="ECO:0000256" key="1">
    <source>
        <dbReference type="ARBA" id="ARBA00005437"/>
    </source>
</evidence>
<accession>A0A9D1N8D9</accession>
<sequence>MRTLLIKNKFWSLRGHSTVNDISGAPAFEVKGTFSLWRKKKIYDMEGNLLYIVRNKMIRFFMNSCYIYDGNKTKIARLKQKFHLLKGEFVLLGYKDEYAINGTLGLLSERNMTITRNGEVIGEAGRKFTSAGDVLGATDSFYLTAYHDEDAAFLVALIVAIDNIIDKNARG</sequence>
<dbReference type="EMBL" id="DVOE01000007">
    <property type="protein sequence ID" value="HIU98319.1"/>
    <property type="molecule type" value="Genomic_DNA"/>
</dbReference>
<dbReference type="Proteomes" id="UP000886857">
    <property type="component" value="Unassembled WGS sequence"/>
</dbReference>
<dbReference type="Gene3D" id="2.40.160.200">
    <property type="entry name" value="LURP1-related"/>
    <property type="match status" value="1"/>
</dbReference>
<organism evidence="2 3">
    <name type="scientific">Candidatus Limadaptatus stercoripullorum</name>
    <dbReference type="NCBI Taxonomy" id="2840846"/>
    <lineage>
        <taxon>Bacteria</taxon>
        <taxon>Bacillati</taxon>
        <taxon>Bacillota</taxon>
        <taxon>Clostridia</taxon>
        <taxon>Eubacteriales</taxon>
        <taxon>Candidatus Limadaptatus</taxon>
    </lineage>
</organism>